<dbReference type="GO" id="GO:0031083">
    <property type="term" value="C:BLOC-1 complex"/>
    <property type="evidence" value="ECO:0007669"/>
    <property type="project" value="TreeGrafter"/>
</dbReference>
<dbReference type="Pfam" id="PF14712">
    <property type="entry name" value="Snapin_Pallidin"/>
    <property type="match status" value="1"/>
</dbReference>
<evidence type="ECO:0000313" key="2">
    <source>
        <dbReference type="EMBL" id="JAD04115.1"/>
    </source>
</evidence>
<dbReference type="EMBL" id="GBXI01009944">
    <property type="protein sequence ID" value="JAD04348.1"/>
    <property type="molecule type" value="Transcribed_RNA"/>
</dbReference>
<protein>
    <submittedName>
        <fullName evidence="3">Pallidin</fullName>
    </submittedName>
</protein>
<dbReference type="PANTHER" id="PTHR31328">
    <property type="entry name" value="BIOGENESIS OF LYSOSOME-RELATED ORGANELLES COMPLEX 1 SUBUNIT 6"/>
    <property type="match status" value="1"/>
</dbReference>
<keyword evidence="1" id="KW-0175">Coiled coil</keyword>
<feature type="coiled-coil region" evidence="1">
    <location>
        <begin position="136"/>
        <end position="202"/>
    </location>
</feature>
<dbReference type="EMBL" id="GBXI01010177">
    <property type="protein sequence ID" value="JAD04115.1"/>
    <property type="molecule type" value="Transcribed_RNA"/>
</dbReference>
<dbReference type="AlphaFoldDB" id="A0A0A1X151"/>
<dbReference type="GO" id="GO:0030133">
    <property type="term" value="C:transport vesicle"/>
    <property type="evidence" value="ECO:0007669"/>
    <property type="project" value="TreeGrafter"/>
</dbReference>
<accession>A0A0A1X151</accession>
<evidence type="ECO:0000256" key="1">
    <source>
        <dbReference type="SAM" id="Coils"/>
    </source>
</evidence>
<dbReference type="PANTHER" id="PTHR31328:SF2">
    <property type="entry name" value="BIOGENESIS OF LYSOSOME-RELATED ORGANELLES COMPLEX 1 SUBUNIT 6"/>
    <property type="match status" value="1"/>
</dbReference>
<evidence type="ECO:0000313" key="3">
    <source>
        <dbReference type="EMBL" id="JAD04348.1"/>
    </source>
</evidence>
<dbReference type="InterPro" id="IPR028119">
    <property type="entry name" value="Snapin/Pallidin/Snn1"/>
</dbReference>
<reference evidence="3" key="2">
    <citation type="journal article" date="2015" name="Gigascience">
        <title>Reconstructing a comprehensive transcriptome assembly of a white-pupal translocated strain of the pest fruit fly Bactrocera cucurbitae.</title>
        <authorList>
            <person name="Sim S.B."/>
            <person name="Calla B."/>
            <person name="Hall B."/>
            <person name="DeRego T."/>
            <person name="Geib S.M."/>
        </authorList>
    </citation>
    <scope>NUCLEOTIDE SEQUENCE</scope>
</reference>
<gene>
    <name evidence="3" type="primary">PLDN_1</name>
    <name evidence="2" type="synonym">PLDN_0</name>
    <name evidence="3" type="ORF">g.16471</name>
    <name evidence="2" type="ORF">g.16474</name>
</gene>
<proteinExistence type="predicted"/>
<name>A0A0A1X151_ZEUCU</name>
<reference evidence="3" key="1">
    <citation type="submission" date="2014-11" db="EMBL/GenBank/DDBJ databases">
        <authorList>
            <person name="Geib S."/>
        </authorList>
    </citation>
    <scope>NUCLEOTIDE SEQUENCE</scope>
</reference>
<organism evidence="3">
    <name type="scientific">Zeugodacus cucurbitae</name>
    <name type="common">Melon fruit fly</name>
    <name type="synonym">Bactrocera cucurbitae</name>
    <dbReference type="NCBI Taxonomy" id="28588"/>
    <lineage>
        <taxon>Eukaryota</taxon>
        <taxon>Metazoa</taxon>
        <taxon>Ecdysozoa</taxon>
        <taxon>Arthropoda</taxon>
        <taxon>Hexapoda</taxon>
        <taxon>Insecta</taxon>
        <taxon>Pterygota</taxon>
        <taxon>Neoptera</taxon>
        <taxon>Endopterygota</taxon>
        <taxon>Diptera</taxon>
        <taxon>Brachycera</taxon>
        <taxon>Muscomorpha</taxon>
        <taxon>Tephritoidea</taxon>
        <taxon>Tephritidae</taxon>
        <taxon>Zeugodacus</taxon>
        <taxon>Zeugodacus</taxon>
    </lineage>
</organism>
<sequence>MLKSSNFESIISAVEAEGQQPNNNSADLQQVPTTLPNSNANCGVETQLYNNTFTSPSNCKNNNNVDYNDMRTTETTAEMPDSLATKQLASGILQIFEPPLVKARGQLKELIGKQNKIYIDLSAEKFKLDNAETAKLHEMMNNVKIYREKLVKIKKQMQSIYQRTKVLKKRALNVQACKQKELQRKLQKQQQEEALIAKQQQQTQATTPRQ</sequence>